<dbReference type="PANTHER" id="PTHR42852">
    <property type="entry name" value="THIOL:DISULFIDE INTERCHANGE PROTEIN DSBE"/>
    <property type="match status" value="1"/>
</dbReference>
<evidence type="ECO:0000256" key="4">
    <source>
        <dbReference type="ARBA" id="ARBA00023284"/>
    </source>
</evidence>
<dbReference type="Proteomes" id="UP001199750">
    <property type="component" value="Unassembled WGS sequence"/>
</dbReference>
<dbReference type="GeneID" id="61276482"/>
<dbReference type="GO" id="GO:0016491">
    <property type="term" value="F:oxidoreductase activity"/>
    <property type="evidence" value="ECO:0007669"/>
    <property type="project" value="InterPro"/>
</dbReference>
<keyword evidence="2" id="KW-0201">Cytochrome c-type biogenesis</keyword>
<name>A0AAW5C1D2_9BACT</name>
<dbReference type="GO" id="GO:0017004">
    <property type="term" value="P:cytochrome complex assembly"/>
    <property type="evidence" value="ECO:0007669"/>
    <property type="project" value="UniProtKB-KW"/>
</dbReference>
<dbReference type="InterPro" id="IPR036249">
    <property type="entry name" value="Thioredoxin-like_sf"/>
</dbReference>
<reference evidence="6" key="1">
    <citation type="submission" date="2022-01" db="EMBL/GenBank/DDBJ databases">
        <title>Collection of gut derived symbiotic bacterial strains cultured from healthy donors.</title>
        <authorList>
            <person name="Lin H."/>
            <person name="Kohout C."/>
            <person name="Waligurski E."/>
            <person name="Pamer E.G."/>
        </authorList>
    </citation>
    <scope>NUCLEOTIDE SEQUENCE</scope>
    <source>
        <strain evidence="6">DFI.1.149</strain>
    </source>
</reference>
<feature type="domain" description="Thioredoxin" evidence="5">
    <location>
        <begin position="105"/>
        <end position="256"/>
    </location>
</feature>
<dbReference type="PROSITE" id="PS00194">
    <property type="entry name" value="THIOREDOXIN_1"/>
    <property type="match status" value="1"/>
</dbReference>
<dbReference type="PROSITE" id="PS51352">
    <property type="entry name" value="THIOREDOXIN_2"/>
    <property type="match status" value="1"/>
</dbReference>
<evidence type="ECO:0000256" key="2">
    <source>
        <dbReference type="ARBA" id="ARBA00022748"/>
    </source>
</evidence>
<dbReference type="Gene3D" id="3.40.30.10">
    <property type="entry name" value="Glutaredoxin"/>
    <property type="match status" value="1"/>
</dbReference>
<dbReference type="InterPro" id="IPR050553">
    <property type="entry name" value="Thioredoxin_ResA/DsbE_sf"/>
</dbReference>
<dbReference type="AlphaFoldDB" id="A0AAW5C1D2"/>
<dbReference type="InterPro" id="IPR013766">
    <property type="entry name" value="Thioredoxin_domain"/>
</dbReference>
<dbReference type="PANTHER" id="PTHR42852:SF6">
    <property type="entry name" value="THIOL:DISULFIDE INTERCHANGE PROTEIN DSBE"/>
    <property type="match status" value="1"/>
</dbReference>
<proteinExistence type="predicted"/>
<protein>
    <submittedName>
        <fullName evidence="6">TlpA family protein disulfide reductase</fullName>
    </submittedName>
</protein>
<dbReference type="InterPro" id="IPR000866">
    <property type="entry name" value="AhpC/TSA"/>
</dbReference>
<dbReference type="EMBL" id="JAKNDN010000003">
    <property type="protein sequence ID" value="MCG4958658.1"/>
    <property type="molecule type" value="Genomic_DNA"/>
</dbReference>
<comment type="caution">
    <text evidence="6">The sequence shown here is derived from an EMBL/GenBank/DDBJ whole genome shotgun (WGS) entry which is preliminary data.</text>
</comment>
<keyword evidence="3" id="KW-1015">Disulfide bond</keyword>
<dbReference type="InterPro" id="IPR017937">
    <property type="entry name" value="Thioredoxin_CS"/>
</dbReference>
<comment type="subcellular location">
    <subcellularLocation>
        <location evidence="1">Cell envelope</location>
    </subcellularLocation>
</comment>
<dbReference type="GO" id="GO:0030313">
    <property type="term" value="C:cell envelope"/>
    <property type="evidence" value="ECO:0007669"/>
    <property type="project" value="UniProtKB-SubCell"/>
</dbReference>
<evidence type="ECO:0000259" key="5">
    <source>
        <dbReference type="PROSITE" id="PS51352"/>
    </source>
</evidence>
<gene>
    <name evidence="6" type="ORF">L0P03_02155</name>
</gene>
<dbReference type="GO" id="GO:0016209">
    <property type="term" value="F:antioxidant activity"/>
    <property type="evidence" value="ECO:0007669"/>
    <property type="project" value="InterPro"/>
</dbReference>
<sequence length="257" mass="29563">MNKELIAVRNRMKALNDAYRKEKDPEKSTEIKDKMEPFYEEMGKITDRFIATHIDSYVTAGQLRYKVSSMTYPEAQAVFDRLSERVKKSKLGQEVYQEIQKLKNGSPGSPAAIFSKKDIDGEMFSLADLRGKYVIIDFWASWCVPCRKSNPHLKELYRKYKDQGLEVVCVSDDDPDEAKWRTAVKKDDIGMFHHVLRGLKFDGKDFDRSEDISELYGIHSLPTKILIDKEGMIIGRYGGGGESHEKMDEKLKEVFGN</sequence>
<organism evidence="6 7">
    <name type="scientific">Odoribacter splanchnicus</name>
    <dbReference type="NCBI Taxonomy" id="28118"/>
    <lineage>
        <taxon>Bacteria</taxon>
        <taxon>Pseudomonadati</taxon>
        <taxon>Bacteroidota</taxon>
        <taxon>Bacteroidia</taxon>
        <taxon>Bacteroidales</taxon>
        <taxon>Odoribacteraceae</taxon>
        <taxon>Odoribacter</taxon>
    </lineage>
</organism>
<dbReference type="SUPFAM" id="SSF52833">
    <property type="entry name" value="Thioredoxin-like"/>
    <property type="match status" value="1"/>
</dbReference>
<evidence type="ECO:0000313" key="7">
    <source>
        <dbReference type="Proteomes" id="UP001199750"/>
    </source>
</evidence>
<keyword evidence="4" id="KW-0676">Redox-active center</keyword>
<evidence type="ECO:0000256" key="3">
    <source>
        <dbReference type="ARBA" id="ARBA00023157"/>
    </source>
</evidence>
<evidence type="ECO:0000256" key="1">
    <source>
        <dbReference type="ARBA" id="ARBA00004196"/>
    </source>
</evidence>
<accession>A0AAW5C1D2</accession>
<dbReference type="Pfam" id="PF00578">
    <property type="entry name" value="AhpC-TSA"/>
    <property type="match status" value="1"/>
</dbReference>
<evidence type="ECO:0000313" key="6">
    <source>
        <dbReference type="EMBL" id="MCG4958658.1"/>
    </source>
</evidence>
<dbReference type="CDD" id="cd02966">
    <property type="entry name" value="TlpA_like_family"/>
    <property type="match status" value="1"/>
</dbReference>
<dbReference type="RefSeq" id="WP_013613409.1">
    <property type="nucleotide sequence ID" value="NZ_JADNHN010000007.1"/>
</dbReference>